<keyword evidence="9 12" id="KW-0255">Endonuclease</keyword>
<dbReference type="InterPro" id="IPR001352">
    <property type="entry name" value="RNase_HII/HIII"/>
</dbReference>
<comment type="function">
    <text evidence="4 12">Endonuclease that specifically degrades the RNA of RNA-DNA hybrids.</text>
</comment>
<dbReference type="GO" id="GO:0046872">
    <property type="term" value="F:metal ion binding"/>
    <property type="evidence" value="ECO:0007669"/>
    <property type="project" value="UniProtKB-KW"/>
</dbReference>
<comment type="cofactor">
    <cofactor evidence="2">
        <name>Mn(2+)</name>
        <dbReference type="ChEBI" id="CHEBI:29035"/>
    </cofactor>
</comment>
<organism evidence="14">
    <name type="scientific">uncultured Gemmatimonadaceae bacterium</name>
    <dbReference type="NCBI Taxonomy" id="246130"/>
    <lineage>
        <taxon>Bacteria</taxon>
        <taxon>Pseudomonadati</taxon>
        <taxon>Gemmatimonadota</taxon>
        <taxon>Gemmatimonadia</taxon>
        <taxon>Gemmatimonadales</taxon>
        <taxon>Gemmatimonadaceae</taxon>
        <taxon>environmental samples</taxon>
    </lineage>
</organism>
<dbReference type="PANTHER" id="PTHR10954">
    <property type="entry name" value="RIBONUCLEASE H2 SUBUNIT A"/>
    <property type="match status" value="1"/>
</dbReference>
<reference evidence="14" key="1">
    <citation type="submission" date="2020-02" db="EMBL/GenBank/DDBJ databases">
        <authorList>
            <person name="Meier V. D."/>
        </authorList>
    </citation>
    <scope>NUCLEOTIDE SEQUENCE</scope>
    <source>
        <strain evidence="14">AVDCRST_MAG40</strain>
    </source>
</reference>
<comment type="subcellular location">
    <subcellularLocation>
        <location evidence="5">Cytoplasm</location>
    </subcellularLocation>
</comment>
<dbReference type="Gene3D" id="3.30.420.10">
    <property type="entry name" value="Ribonuclease H-like superfamily/Ribonuclease H"/>
    <property type="match status" value="1"/>
</dbReference>
<protein>
    <recommendedName>
        <fullName evidence="12">Ribonuclease</fullName>
        <ecNumber evidence="12">3.1.26.4</ecNumber>
    </recommendedName>
</protein>
<evidence type="ECO:0000256" key="9">
    <source>
        <dbReference type="ARBA" id="ARBA00022759"/>
    </source>
</evidence>
<dbReference type="InterPro" id="IPR024567">
    <property type="entry name" value="RNase_HII/HIII_dom"/>
</dbReference>
<feature type="non-terminal residue" evidence="14">
    <location>
        <position position="101"/>
    </location>
</feature>
<dbReference type="InterPro" id="IPR036397">
    <property type="entry name" value="RNaseH_sf"/>
</dbReference>
<dbReference type="GO" id="GO:0004523">
    <property type="term" value="F:RNA-DNA hybrid ribonuclease activity"/>
    <property type="evidence" value="ECO:0007669"/>
    <property type="project" value="UniProtKB-EC"/>
</dbReference>
<evidence type="ECO:0000256" key="1">
    <source>
        <dbReference type="ARBA" id="ARBA00000077"/>
    </source>
</evidence>
<evidence type="ECO:0000313" key="14">
    <source>
        <dbReference type="EMBL" id="CAA9297078.1"/>
    </source>
</evidence>
<dbReference type="AlphaFoldDB" id="A0A6J4K6K5"/>
<dbReference type="GO" id="GO:0043137">
    <property type="term" value="P:DNA replication, removal of RNA primer"/>
    <property type="evidence" value="ECO:0007669"/>
    <property type="project" value="TreeGrafter"/>
</dbReference>
<dbReference type="GO" id="GO:0006298">
    <property type="term" value="P:mismatch repair"/>
    <property type="evidence" value="ECO:0007669"/>
    <property type="project" value="TreeGrafter"/>
</dbReference>
<dbReference type="SUPFAM" id="SSF53098">
    <property type="entry name" value="Ribonuclease H-like"/>
    <property type="match status" value="1"/>
</dbReference>
<keyword evidence="10 12" id="KW-0378">Hydrolase</keyword>
<evidence type="ECO:0000256" key="7">
    <source>
        <dbReference type="ARBA" id="ARBA00022722"/>
    </source>
</evidence>
<keyword evidence="8" id="KW-0479">Metal-binding</keyword>
<dbReference type="GO" id="GO:0003723">
    <property type="term" value="F:RNA binding"/>
    <property type="evidence" value="ECO:0007669"/>
    <property type="project" value="UniProtKB-UniRule"/>
</dbReference>
<comment type="similarity">
    <text evidence="12">Belongs to the RNase HII family.</text>
</comment>
<dbReference type="InterPro" id="IPR012337">
    <property type="entry name" value="RNaseH-like_sf"/>
</dbReference>
<sequence length="101" mass="10031">MAGGARGGRSRPRASVAWSAIEGDLRAGDDEALIAGVDEVGRGPLAGPVVACAVVMPPAAPPIAGVADSKRLPPAERERLARLIRTAAIGVGVGAASAREV</sequence>
<accession>A0A6J4K6K5</accession>
<evidence type="ECO:0000256" key="12">
    <source>
        <dbReference type="RuleBase" id="RU003515"/>
    </source>
</evidence>
<feature type="domain" description="RNase H type-2" evidence="13">
    <location>
        <begin position="32"/>
        <end position="101"/>
    </location>
</feature>
<gene>
    <name evidence="14" type="ORF">AVDCRST_MAG40-106</name>
</gene>
<dbReference type="Pfam" id="PF01351">
    <property type="entry name" value="RNase_HII"/>
    <property type="match status" value="1"/>
</dbReference>
<evidence type="ECO:0000256" key="5">
    <source>
        <dbReference type="ARBA" id="ARBA00004496"/>
    </source>
</evidence>
<comment type="caution">
    <text evidence="11">Lacks conserved residue(s) required for the propagation of feature annotation.</text>
</comment>
<dbReference type="EC" id="3.1.26.4" evidence="12"/>
<keyword evidence="6" id="KW-0963">Cytoplasm</keyword>
<evidence type="ECO:0000256" key="8">
    <source>
        <dbReference type="ARBA" id="ARBA00022723"/>
    </source>
</evidence>
<name>A0A6J4K6K5_9BACT</name>
<evidence type="ECO:0000259" key="13">
    <source>
        <dbReference type="PROSITE" id="PS51975"/>
    </source>
</evidence>
<evidence type="ECO:0000256" key="10">
    <source>
        <dbReference type="ARBA" id="ARBA00022801"/>
    </source>
</evidence>
<comment type="cofactor">
    <cofactor evidence="3">
        <name>Mg(2+)</name>
        <dbReference type="ChEBI" id="CHEBI:18420"/>
    </cofactor>
</comment>
<comment type="catalytic activity">
    <reaction evidence="1 12">
        <text>Endonucleolytic cleavage to 5'-phosphomonoester.</text>
        <dbReference type="EC" id="3.1.26.4"/>
    </reaction>
</comment>
<dbReference type="PANTHER" id="PTHR10954:SF18">
    <property type="entry name" value="RIBONUCLEASE HII"/>
    <property type="match status" value="1"/>
</dbReference>
<evidence type="ECO:0000256" key="6">
    <source>
        <dbReference type="ARBA" id="ARBA00022490"/>
    </source>
</evidence>
<dbReference type="PROSITE" id="PS51975">
    <property type="entry name" value="RNASE_H_2"/>
    <property type="match status" value="1"/>
</dbReference>
<evidence type="ECO:0000256" key="4">
    <source>
        <dbReference type="ARBA" id="ARBA00004065"/>
    </source>
</evidence>
<dbReference type="GO" id="GO:0032299">
    <property type="term" value="C:ribonuclease H2 complex"/>
    <property type="evidence" value="ECO:0007669"/>
    <property type="project" value="TreeGrafter"/>
</dbReference>
<proteinExistence type="inferred from homology"/>
<dbReference type="EMBL" id="CADCTX010000030">
    <property type="protein sequence ID" value="CAA9297078.1"/>
    <property type="molecule type" value="Genomic_DNA"/>
</dbReference>
<evidence type="ECO:0000256" key="2">
    <source>
        <dbReference type="ARBA" id="ARBA00001936"/>
    </source>
</evidence>
<keyword evidence="7 12" id="KW-0540">Nuclease</keyword>
<evidence type="ECO:0000256" key="3">
    <source>
        <dbReference type="ARBA" id="ARBA00001946"/>
    </source>
</evidence>
<dbReference type="GO" id="GO:0005737">
    <property type="term" value="C:cytoplasm"/>
    <property type="evidence" value="ECO:0007669"/>
    <property type="project" value="UniProtKB-SubCell"/>
</dbReference>
<evidence type="ECO:0000256" key="11">
    <source>
        <dbReference type="PROSITE-ProRule" id="PRU01319"/>
    </source>
</evidence>